<feature type="transmembrane region" description="Helical" evidence="2">
    <location>
        <begin position="37"/>
        <end position="57"/>
    </location>
</feature>
<evidence type="ECO:0000256" key="2">
    <source>
        <dbReference type="SAM" id="Phobius"/>
    </source>
</evidence>
<keyword evidence="2" id="KW-0812">Transmembrane</keyword>
<proteinExistence type="predicted"/>
<feature type="compositionally biased region" description="Low complexity" evidence="1">
    <location>
        <begin position="143"/>
        <end position="155"/>
    </location>
</feature>
<gene>
    <name evidence="4" type="ORF">SAMN06295912_102204</name>
</gene>
<dbReference type="AlphaFoldDB" id="A0A239CHD3"/>
<feature type="domain" description="SPOR" evidence="3">
    <location>
        <begin position="196"/>
        <end position="273"/>
    </location>
</feature>
<dbReference type="InterPro" id="IPR007730">
    <property type="entry name" value="SPOR-like_dom"/>
</dbReference>
<evidence type="ECO:0000313" key="5">
    <source>
        <dbReference type="Proteomes" id="UP000198281"/>
    </source>
</evidence>
<feature type="compositionally biased region" description="Low complexity" evidence="1">
    <location>
        <begin position="163"/>
        <end position="180"/>
    </location>
</feature>
<evidence type="ECO:0000256" key="1">
    <source>
        <dbReference type="SAM" id="MobiDB-lite"/>
    </source>
</evidence>
<dbReference type="OrthoDB" id="7390714at2"/>
<accession>A0A239CHD3</accession>
<dbReference type="RefSeq" id="WP_089218199.1">
    <property type="nucleotide sequence ID" value="NZ_FZOS01000002.1"/>
</dbReference>
<dbReference type="PROSITE" id="PS51724">
    <property type="entry name" value="SPOR"/>
    <property type="match status" value="1"/>
</dbReference>
<evidence type="ECO:0000259" key="3">
    <source>
        <dbReference type="PROSITE" id="PS51724"/>
    </source>
</evidence>
<keyword evidence="2" id="KW-1133">Transmembrane helix</keyword>
<feature type="region of interest" description="Disordered" evidence="1">
    <location>
        <begin position="138"/>
        <end position="192"/>
    </location>
</feature>
<sequence length="273" mass="27534">MTDADRGRFGLADEDRLPWLEAVEDEDDQGGVGLGKLIGAVIAALVFIGLVVGGIFWMRNREAPSGSGELIAAPEGDYKVPAEGAIANGMAVQGEGDAAYATSEGQTLDSTINPHAQPEAPIAGVSVDVAPVRTTTLPPSQVAGAAPAPNAAAAPAPKPATPAPARTAEAKPAAPAAKPAGQPTNLLPGTPAPMTKPAMAGGTIQLGAFNSESIAIAEWGRLAPKFPELGKLNRSITTVEVGGKTLYRLRASGIGAREACKSLKAAGKPCNPV</sequence>
<dbReference type="GO" id="GO:0042834">
    <property type="term" value="F:peptidoglycan binding"/>
    <property type="evidence" value="ECO:0007669"/>
    <property type="project" value="InterPro"/>
</dbReference>
<organism evidence="4 5">
    <name type="scientific">Edaphosphingomonas laterariae</name>
    <dbReference type="NCBI Taxonomy" id="861865"/>
    <lineage>
        <taxon>Bacteria</taxon>
        <taxon>Pseudomonadati</taxon>
        <taxon>Pseudomonadota</taxon>
        <taxon>Alphaproteobacteria</taxon>
        <taxon>Sphingomonadales</taxon>
        <taxon>Rhizorhabdaceae</taxon>
        <taxon>Edaphosphingomonas</taxon>
    </lineage>
</organism>
<keyword evidence="5" id="KW-1185">Reference proteome</keyword>
<dbReference type="Pfam" id="PF05036">
    <property type="entry name" value="SPOR"/>
    <property type="match status" value="1"/>
</dbReference>
<dbReference type="EMBL" id="FZOS01000002">
    <property type="protein sequence ID" value="SNS19369.1"/>
    <property type="molecule type" value="Genomic_DNA"/>
</dbReference>
<reference evidence="5" key="1">
    <citation type="submission" date="2017-06" db="EMBL/GenBank/DDBJ databases">
        <authorList>
            <person name="Varghese N."/>
            <person name="Submissions S."/>
        </authorList>
    </citation>
    <scope>NUCLEOTIDE SEQUENCE [LARGE SCALE GENOMIC DNA]</scope>
    <source>
        <strain evidence="5">LNB2</strain>
    </source>
</reference>
<protein>
    <submittedName>
        <fullName evidence="4">Sporulation related domain-containing protein</fullName>
    </submittedName>
</protein>
<evidence type="ECO:0000313" key="4">
    <source>
        <dbReference type="EMBL" id="SNS19369.1"/>
    </source>
</evidence>
<name>A0A239CHD3_9SPHN</name>
<dbReference type="Proteomes" id="UP000198281">
    <property type="component" value="Unassembled WGS sequence"/>
</dbReference>
<keyword evidence="2" id="KW-0472">Membrane</keyword>